<evidence type="ECO:0000313" key="2">
    <source>
        <dbReference type="Proteomes" id="UP000229239"/>
    </source>
</evidence>
<sequence>MHRERRDEQAWVAAMLGYFVRGLAAARERAARAVLGQAAAGNNEAGWADPSGSAWAAARVPVPVAKVVAAPEQVVAKAATGVAGVDSAVVVW</sequence>
<dbReference type="EMBL" id="PEBJ01000003">
    <property type="protein sequence ID" value="PJM76799.1"/>
    <property type="molecule type" value="Genomic_DNA"/>
</dbReference>
<organism evidence="1 2">
    <name type="scientific">Bifidobacterium felsineum</name>
    <dbReference type="NCBI Taxonomy" id="2045440"/>
    <lineage>
        <taxon>Bacteria</taxon>
        <taxon>Bacillati</taxon>
        <taxon>Actinomycetota</taxon>
        <taxon>Actinomycetes</taxon>
        <taxon>Bifidobacteriales</taxon>
        <taxon>Bifidobacteriaceae</taxon>
        <taxon>Bifidobacterium</taxon>
    </lineage>
</organism>
<comment type="caution">
    <text evidence="1">The sequence shown here is derived from an EMBL/GenBank/DDBJ whole genome shotgun (WGS) entry which is preliminary data.</text>
</comment>
<evidence type="ECO:0000313" key="1">
    <source>
        <dbReference type="EMBL" id="PJM76799.1"/>
    </source>
</evidence>
<protein>
    <submittedName>
        <fullName evidence="1">Uncharacterized protein</fullName>
    </submittedName>
</protein>
<dbReference type="AlphaFoldDB" id="A0A2M9HJ07"/>
<accession>A0A2M9HJ07</accession>
<name>A0A2M9HJ07_9BIFI</name>
<dbReference type="Proteomes" id="UP000229239">
    <property type="component" value="Unassembled WGS sequence"/>
</dbReference>
<gene>
    <name evidence="1" type="ORF">CSQ86_06750</name>
</gene>
<keyword evidence="2" id="KW-1185">Reference proteome</keyword>
<proteinExistence type="predicted"/>
<reference evidence="2" key="1">
    <citation type="submission" date="2017-10" db="EMBL/GenBank/DDBJ databases">
        <title>Draft genome sequences of strains TRE 1, TRE 9, TRE H and TRI 7, isolated from tamarins, belonging to four potential novel Bifidobacterium species.</title>
        <authorList>
            <person name="Mattarelli P."/>
            <person name="Modesto M."/>
            <person name="Puglisi E."/>
            <person name="Morelli L."/>
            <person name="Bonetti A."/>
            <person name="Spezio C."/>
            <person name="Sandri C."/>
        </authorList>
    </citation>
    <scope>NUCLEOTIDE SEQUENCE [LARGE SCALE GENOMIC DNA]</scope>
    <source>
        <strain evidence="2">TREH</strain>
    </source>
</reference>